<dbReference type="SMART" id="SM00500">
    <property type="entry name" value="SFM"/>
    <property type="match status" value="1"/>
</dbReference>
<evidence type="ECO:0000256" key="8">
    <source>
        <dbReference type="SAM" id="MobiDB-lite"/>
    </source>
</evidence>
<dbReference type="InterPro" id="IPR039979">
    <property type="entry name" value="PRPF18"/>
</dbReference>
<dbReference type="Pfam" id="PF08799">
    <property type="entry name" value="PRP4"/>
    <property type="match status" value="1"/>
</dbReference>
<comment type="similarity">
    <text evidence="2">Belongs to the PRP18 family.</text>
</comment>
<dbReference type="InterPro" id="IPR004098">
    <property type="entry name" value="Prp18"/>
</dbReference>
<organism evidence="10">
    <name type="scientific">Auxenochlorella protothecoides</name>
    <name type="common">Green microalga</name>
    <name type="synonym">Chlorella protothecoides</name>
    <dbReference type="NCBI Taxonomy" id="3075"/>
    <lineage>
        <taxon>Eukaryota</taxon>
        <taxon>Viridiplantae</taxon>
        <taxon>Chlorophyta</taxon>
        <taxon>core chlorophytes</taxon>
        <taxon>Trebouxiophyceae</taxon>
        <taxon>Chlorellales</taxon>
        <taxon>Chlorellaceae</taxon>
        <taxon>Auxenochlorella</taxon>
    </lineage>
</organism>
<dbReference type="InterPro" id="IPR014906">
    <property type="entry name" value="PRP4-like"/>
</dbReference>
<dbReference type="SUPFAM" id="SSF158230">
    <property type="entry name" value="PRP4-like"/>
    <property type="match status" value="1"/>
</dbReference>
<feature type="region of interest" description="Disordered" evidence="8">
    <location>
        <begin position="1"/>
        <end position="23"/>
    </location>
</feature>
<dbReference type="Pfam" id="PF02840">
    <property type="entry name" value="Prp18"/>
    <property type="match status" value="1"/>
</dbReference>
<comment type="subcellular location">
    <subcellularLocation>
        <location evidence="1">Nucleus</location>
    </subcellularLocation>
</comment>
<dbReference type="EMBL" id="GDKF01009795">
    <property type="protein sequence ID" value="JAT68827.1"/>
    <property type="molecule type" value="Transcribed_RNA"/>
</dbReference>
<keyword evidence="5" id="KW-0747">Spliceosome</keyword>
<dbReference type="PANTHER" id="PTHR13007:SF19">
    <property type="entry name" value="PRE-MRNA-SPLICING FACTOR 18"/>
    <property type="match status" value="1"/>
</dbReference>
<feature type="region of interest" description="Disordered" evidence="8">
    <location>
        <begin position="40"/>
        <end position="112"/>
    </location>
</feature>
<protein>
    <recommendedName>
        <fullName evidence="3">Pre-mRNA-splicing factor 18</fullName>
    </recommendedName>
</protein>
<evidence type="ECO:0000256" key="7">
    <source>
        <dbReference type="ARBA" id="ARBA00023242"/>
    </source>
</evidence>
<dbReference type="GO" id="GO:0000350">
    <property type="term" value="P:generation of catalytic spliceosome for second transesterification step"/>
    <property type="evidence" value="ECO:0007669"/>
    <property type="project" value="TreeGrafter"/>
</dbReference>
<feature type="region of interest" description="Disordered" evidence="8">
    <location>
        <begin position="166"/>
        <end position="190"/>
    </location>
</feature>
<accession>A0A1D1ZPT8</accession>
<dbReference type="AlphaFoldDB" id="A0A1D1ZPT8"/>
<evidence type="ECO:0000256" key="6">
    <source>
        <dbReference type="ARBA" id="ARBA00023187"/>
    </source>
</evidence>
<proteinExistence type="inferred from homology"/>
<sequence>MDKLRELLASKKKAAEAEFGGKRYLKRSELEELRLRKLREEEEAERARKAPNDSQEDASPASVPADAAGKDGEATASTSKPRPSSRQDKAAAAGSRTGLQTDTPQLTREEVIRRLRRLKEPATLFGESDEARAERLAEAQRTLTVDDETEGGQQANFNIEFARQQRAAKKARRTGEGGTAVPEEAAAPAGAELDPERQALMASFRAAADSLAATNLPLEDRLARRLRGWCADWEADLEARSEEDQASPAGYQATLRYRETVQYLRPLFARLRNRSLEPEMLAGLKMIVEAMAERNYLHAYKIYMGLAIGNSPWPIGVTQVGLHERSAREKISFKSSMSTAHIMNDEATRKFIQALKRMMTFCQRRYPTDPSRSVDFDGGSSQGRGAMGDGSDKLALLEALSKGESVAPAPAPSVMEGNAVKIPPRWEHQIRAAMKDVAKSETTTLYQD</sequence>
<evidence type="ECO:0000313" key="10">
    <source>
        <dbReference type="EMBL" id="JAT68827.1"/>
    </source>
</evidence>
<name>A0A1D1ZPT8_AUXPR</name>
<evidence type="ECO:0000256" key="2">
    <source>
        <dbReference type="ARBA" id="ARBA00008137"/>
    </source>
</evidence>
<feature type="domain" description="Pre-mRNA processing factor 4 (PRP4)-like" evidence="9">
    <location>
        <begin position="106"/>
        <end position="155"/>
    </location>
</feature>
<feature type="compositionally biased region" description="Low complexity" evidence="8">
    <location>
        <begin position="179"/>
        <end position="190"/>
    </location>
</feature>
<evidence type="ECO:0000259" key="9">
    <source>
        <dbReference type="SMART" id="SM00500"/>
    </source>
</evidence>
<dbReference type="PANTHER" id="PTHR13007">
    <property type="entry name" value="PRE-MRNA SPLICING FACTOR-RELATED"/>
    <property type="match status" value="1"/>
</dbReference>
<feature type="compositionally biased region" description="Polar residues" evidence="8">
    <location>
        <begin position="75"/>
        <end position="84"/>
    </location>
</feature>
<evidence type="ECO:0000256" key="4">
    <source>
        <dbReference type="ARBA" id="ARBA00022664"/>
    </source>
</evidence>
<feature type="compositionally biased region" description="Polar residues" evidence="8">
    <location>
        <begin position="97"/>
        <end position="106"/>
    </location>
</feature>
<dbReference type="EMBL" id="GDKF01004451">
    <property type="protein sequence ID" value="JAT74171.1"/>
    <property type="molecule type" value="Transcribed_RNA"/>
</dbReference>
<dbReference type="GO" id="GO:0005682">
    <property type="term" value="C:U5 snRNP"/>
    <property type="evidence" value="ECO:0007669"/>
    <property type="project" value="TreeGrafter"/>
</dbReference>
<evidence type="ECO:0000256" key="1">
    <source>
        <dbReference type="ARBA" id="ARBA00004123"/>
    </source>
</evidence>
<evidence type="ECO:0000313" key="11">
    <source>
        <dbReference type="EMBL" id="JAT74171.1"/>
    </source>
</evidence>
<keyword evidence="4" id="KW-0507">mRNA processing</keyword>
<keyword evidence="6" id="KW-0508">mRNA splicing</keyword>
<feature type="compositionally biased region" description="Basic and acidic residues" evidence="8">
    <location>
        <begin position="40"/>
        <end position="51"/>
    </location>
</feature>
<gene>
    <name evidence="11" type="ORF">g.71526</name>
    <name evidence="10" type="ORF">g.71528</name>
</gene>
<evidence type="ECO:0000256" key="3">
    <source>
        <dbReference type="ARBA" id="ARBA00018242"/>
    </source>
</evidence>
<dbReference type="Gene3D" id="1.20.940.10">
    <property type="entry name" value="Functional domain of the splicing factor Prp18"/>
    <property type="match status" value="1"/>
</dbReference>
<reference evidence="10" key="1">
    <citation type="submission" date="2015-08" db="EMBL/GenBank/DDBJ databases">
        <authorList>
            <person name="Babu N.S."/>
            <person name="Beckwith C.J."/>
            <person name="Beseler K.G."/>
            <person name="Brison A."/>
            <person name="Carone J.V."/>
            <person name="Caskin T.P."/>
            <person name="Diamond M."/>
            <person name="Durham M.E."/>
            <person name="Foxe J.M."/>
            <person name="Go M."/>
            <person name="Henderson B.A."/>
            <person name="Jones I.B."/>
            <person name="McGettigan J.A."/>
            <person name="Micheletti S.J."/>
            <person name="Nasrallah M.E."/>
            <person name="Ortiz D."/>
            <person name="Piller C.R."/>
            <person name="Privatt S.R."/>
            <person name="Schneider S.L."/>
            <person name="Sharp S."/>
            <person name="Smith T.C."/>
            <person name="Stanton J.D."/>
            <person name="Ullery H.E."/>
            <person name="Wilson R.J."/>
            <person name="Serrano M.G."/>
            <person name="Buck G."/>
            <person name="Lee V."/>
            <person name="Wang Y."/>
            <person name="Carvalho R."/>
            <person name="Voegtly L."/>
            <person name="Shi R."/>
            <person name="Duckworth R."/>
            <person name="Johnson A."/>
            <person name="Loviza R."/>
            <person name="Walstead R."/>
            <person name="Shah Z."/>
            <person name="Kiflezghi M."/>
            <person name="Wade K."/>
            <person name="Ball S.L."/>
            <person name="Bradley K.W."/>
            <person name="Asai D.J."/>
            <person name="Bowman C.A."/>
            <person name="Russell D.A."/>
            <person name="Pope W.H."/>
            <person name="Jacobs-Sera D."/>
            <person name="Hendrix R.W."/>
            <person name="Hatfull G.F."/>
        </authorList>
    </citation>
    <scope>NUCLEOTIDE SEQUENCE</scope>
</reference>
<feature type="compositionally biased region" description="Low complexity" evidence="8">
    <location>
        <begin position="57"/>
        <end position="67"/>
    </location>
</feature>
<dbReference type="GO" id="GO:0046540">
    <property type="term" value="C:U4/U6 x U5 tri-snRNP complex"/>
    <property type="evidence" value="ECO:0007669"/>
    <property type="project" value="TreeGrafter"/>
</dbReference>
<dbReference type="SUPFAM" id="SSF47938">
    <property type="entry name" value="Functional domain of the splicing factor Prp18"/>
    <property type="match status" value="1"/>
</dbReference>
<dbReference type="Gene3D" id="4.10.280.110">
    <property type="entry name" value="Pre-mRNA processing factor 4 domain"/>
    <property type="match status" value="1"/>
</dbReference>
<evidence type="ECO:0000256" key="5">
    <source>
        <dbReference type="ARBA" id="ARBA00022728"/>
    </source>
</evidence>
<keyword evidence="7" id="KW-0539">Nucleus</keyword>
<dbReference type="GO" id="GO:0071021">
    <property type="term" value="C:U2-type post-spliceosomal complex"/>
    <property type="evidence" value="ECO:0007669"/>
    <property type="project" value="TreeGrafter"/>
</dbReference>
<dbReference type="InterPro" id="IPR036285">
    <property type="entry name" value="PRP4-like_sf"/>
</dbReference>